<organism evidence="2 3">
    <name type="scientific">Lolium multiflorum</name>
    <name type="common">Italian ryegrass</name>
    <name type="synonym">Lolium perenne subsp. multiflorum</name>
    <dbReference type="NCBI Taxonomy" id="4521"/>
    <lineage>
        <taxon>Eukaryota</taxon>
        <taxon>Viridiplantae</taxon>
        <taxon>Streptophyta</taxon>
        <taxon>Embryophyta</taxon>
        <taxon>Tracheophyta</taxon>
        <taxon>Spermatophyta</taxon>
        <taxon>Magnoliopsida</taxon>
        <taxon>Liliopsida</taxon>
        <taxon>Poales</taxon>
        <taxon>Poaceae</taxon>
        <taxon>BOP clade</taxon>
        <taxon>Pooideae</taxon>
        <taxon>Poodae</taxon>
        <taxon>Poeae</taxon>
        <taxon>Poeae Chloroplast Group 2 (Poeae type)</taxon>
        <taxon>Loliodinae</taxon>
        <taxon>Loliinae</taxon>
        <taxon>Lolium</taxon>
    </lineage>
</organism>
<comment type="caution">
    <text evidence="2">The sequence shown here is derived from an EMBL/GenBank/DDBJ whole genome shotgun (WGS) entry which is preliminary data.</text>
</comment>
<evidence type="ECO:0000256" key="1">
    <source>
        <dbReference type="SAM" id="MobiDB-lite"/>
    </source>
</evidence>
<dbReference type="AlphaFoldDB" id="A0AAD8TVK1"/>
<keyword evidence="3" id="KW-1185">Reference proteome</keyword>
<sequence length="176" mass="21012">MRINSEQRWSVYKETMAESQDKALDLFATKTVDAHIELDLNRRSSPVEAKSPPPMSQEELDGKDAQPDHRELTSEFIAYKLSTEISSLPTMSIRSVQDTVKSRFDYDVKYGKAWKEAWEGNDKEESVWEEAVRTVRKREKEELERKKKEEEDKKMADRARMQREYEEYLWREKKRN</sequence>
<gene>
    <name evidence="2" type="ORF">QYE76_009589</name>
</gene>
<dbReference type="EMBL" id="JAUUTY010000001">
    <property type="protein sequence ID" value="KAK1692892.1"/>
    <property type="molecule type" value="Genomic_DNA"/>
</dbReference>
<feature type="region of interest" description="Disordered" evidence="1">
    <location>
        <begin position="139"/>
        <end position="159"/>
    </location>
</feature>
<accession>A0AAD8TVK1</accession>
<evidence type="ECO:0000313" key="3">
    <source>
        <dbReference type="Proteomes" id="UP001231189"/>
    </source>
</evidence>
<protein>
    <submittedName>
        <fullName evidence="2">Uncharacterized protein</fullName>
    </submittedName>
</protein>
<name>A0AAD8TVK1_LOLMU</name>
<evidence type="ECO:0000313" key="2">
    <source>
        <dbReference type="EMBL" id="KAK1692892.1"/>
    </source>
</evidence>
<reference evidence="2" key="1">
    <citation type="submission" date="2023-07" db="EMBL/GenBank/DDBJ databases">
        <title>A chromosome-level genome assembly of Lolium multiflorum.</title>
        <authorList>
            <person name="Chen Y."/>
            <person name="Copetti D."/>
            <person name="Kolliker R."/>
            <person name="Studer B."/>
        </authorList>
    </citation>
    <scope>NUCLEOTIDE SEQUENCE</scope>
    <source>
        <strain evidence="2">02402/16</strain>
        <tissue evidence="2">Leaf</tissue>
    </source>
</reference>
<dbReference type="Proteomes" id="UP001231189">
    <property type="component" value="Unassembled WGS sequence"/>
</dbReference>
<feature type="region of interest" description="Disordered" evidence="1">
    <location>
        <begin position="38"/>
        <end position="69"/>
    </location>
</feature>
<proteinExistence type="predicted"/>
<feature type="compositionally biased region" description="Basic and acidic residues" evidence="1">
    <location>
        <begin position="60"/>
        <end position="69"/>
    </location>
</feature>